<protein>
    <recommendedName>
        <fullName evidence="3">Fimbrial protein</fullName>
    </recommendedName>
</protein>
<organism evidence="2">
    <name type="scientific">Salmonella enterica</name>
    <name type="common">Salmonella choleraesuis</name>
    <dbReference type="NCBI Taxonomy" id="28901"/>
    <lineage>
        <taxon>Bacteria</taxon>
        <taxon>Pseudomonadati</taxon>
        <taxon>Pseudomonadota</taxon>
        <taxon>Gammaproteobacteria</taxon>
        <taxon>Enterobacterales</taxon>
        <taxon>Enterobacteriaceae</taxon>
        <taxon>Salmonella</taxon>
    </lineage>
</organism>
<accession>A0A5V0QER6</accession>
<dbReference type="InterPro" id="IPR008966">
    <property type="entry name" value="Adhesion_dom_sf"/>
</dbReference>
<dbReference type="Gene3D" id="2.60.40.1090">
    <property type="entry name" value="Fimbrial-type adhesion domain"/>
    <property type="match status" value="1"/>
</dbReference>
<reference evidence="2" key="1">
    <citation type="submission" date="2018-07" db="EMBL/GenBank/DDBJ databases">
        <authorList>
            <consortium name="PulseNet: The National Subtyping Network for Foodborne Disease Surveillance"/>
            <person name="Tarr C.L."/>
            <person name="Trees E."/>
            <person name="Katz L.S."/>
            <person name="Carleton-Romer H.A."/>
            <person name="Stroika S."/>
            <person name="Kucerova Z."/>
            <person name="Roache K.F."/>
            <person name="Sabol A.L."/>
            <person name="Besser J."/>
            <person name="Gerner-Smidt P."/>
        </authorList>
    </citation>
    <scope>NUCLEOTIDE SEQUENCE</scope>
    <source>
        <strain evidence="2">PNUSAS015592</strain>
    </source>
</reference>
<keyword evidence="1" id="KW-0732">Signal</keyword>
<evidence type="ECO:0008006" key="3">
    <source>
        <dbReference type="Google" id="ProtNLM"/>
    </source>
</evidence>
<evidence type="ECO:0000313" key="2">
    <source>
        <dbReference type="EMBL" id="EBS7984830.1"/>
    </source>
</evidence>
<feature type="signal peptide" evidence="1">
    <location>
        <begin position="1"/>
        <end position="21"/>
    </location>
</feature>
<dbReference type="GO" id="GO:0007155">
    <property type="term" value="P:cell adhesion"/>
    <property type="evidence" value="ECO:0007669"/>
    <property type="project" value="InterPro"/>
</dbReference>
<dbReference type="InterPro" id="IPR036937">
    <property type="entry name" value="Adhesion_dom_fimbrial_sf"/>
</dbReference>
<sequence length="174" mass="17199">MKKLILASVVAMAMSAGVAQANTGDLQFIGSVSDITCDIVVENEGVVTNVIQLGTTSVGAKATPVEFALKAADPAACTLGDTTSAEVAWASPTINSVGLGNGGGTAGGTDMTLTATSAEGGPKVIKKGANFANFNAADVNGDGFKFEAQLDAETSQAATVGTFTAAAAFAVAYK</sequence>
<evidence type="ECO:0000256" key="1">
    <source>
        <dbReference type="SAM" id="SignalP"/>
    </source>
</evidence>
<dbReference type="EMBL" id="AAGWQQ010000113">
    <property type="protein sequence ID" value="EBS7984830.1"/>
    <property type="molecule type" value="Genomic_DNA"/>
</dbReference>
<gene>
    <name evidence="2" type="ORF">CEJ09_24010</name>
</gene>
<feature type="chain" id="PRO_5026327161" description="Fimbrial protein" evidence="1">
    <location>
        <begin position="22"/>
        <end position="174"/>
    </location>
</feature>
<comment type="caution">
    <text evidence="2">The sequence shown here is derived from an EMBL/GenBank/DDBJ whole genome shotgun (WGS) entry which is preliminary data.</text>
</comment>
<name>A0A5V0QER6_SALER</name>
<dbReference type="AlphaFoldDB" id="A0A5V0QER6"/>
<dbReference type="GO" id="GO:0009289">
    <property type="term" value="C:pilus"/>
    <property type="evidence" value="ECO:0007669"/>
    <property type="project" value="InterPro"/>
</dbReference>
<dbReference type="SUPFAM" id="SSF49401">
    <property type="entry name" value="Bacterial adhesins"/>
    <property type="match status" value="1"/>
</dbReference>
<proteinExistence type="predicted"/>